<dbReference type="PANTHER" id="PTHR44051">
    <property type="entry name" value="GLUTATHIONE S-TRANSFERASE-RELATED"/>
    <property type="match status" value="1"/>
</dbReference>
<comment type="similarity">
    <text evidence="1">Belongs to the GST superfamily.</text>
</comment>
<dbReference type="PROSITE" id="PS50404">
    <property type="entry name" value="GST_NTER"/>
    <property type="match status" value="1"/>
</dbReference>
<dbReference type="EMBL" id="JAQMWT010000029">
    <property type="protein sequence ID" value="KAJ8613420.1"/>
    <property type="molecule type" value="Genomic_DNA"/>
</dbReference>
<dbReference type="InterPro" id="IPR036249">
    <property type="entry name" value="Thioredoxin-like_sf"/>
</dbReference>
<dbReference type="SUPFAM" id="SSF52833">
    <property type="entry name" value="Thioredoxin-like"/>
    <property type="match status" value="1"/>
</dbReference>
<dbReference type="Gene3D" id="1.20.1050.10">
    <property type="match status" value="1"/>
</dbReference>
<feature type="domain" description="GST N-terminal" evidence="2">
    <location>
        <begin position="1"/>
        <end position="70"/>
    </location>
</feature>
<dbReference type="Pfam" id="PF02798">
    <property type="entry name" value="GST_N"/>
    <property type="match status" value="1"/>
</dbReference>
<evidence type="ECO:0000313" key="4">
    <source>
        <dbReference type="Proteomes" id="UP001230188"/>
    </source>
</evidence>
<dbReference type="PANTHER" id="PTHR44051:SF9">
    <property type="entry name" value="GLUTATHIONE S-TRANSFERASE 1"/>
    <property type="match status" value="1"/>
</dbReference>
<reference evidence="3" key="1">
    <citation type="submission" date="2023-01" db="EMBL/GenBank/DDBJ databases">
        <title>Metagenome sequencing of chrysophaentin producing Chrysophaeum taylorii.</title>
        <authorList>
            <person name="Davison J."/>
            <person name="Bewley C."/>
        </authorList>
    </citation>
    <scope>NUCLEOTIDE SEQUENCE</scope>
    <source>
        <strain evidence="3">NIES-1699</strain>
    </source>
</reference>
<dbReference type="InterPro" id="IPR036282">
    <property type="entry name" value="Glutathione-S-Trfase_C_sf"/>
</dbReference>
<dbReference type="SFLD" id="SFLDS00019">
    <property type="entry name" value="Glutathione_Transferase_(cytos"/>
    <property type="match status" value="1"/>
</dbReference>
<dbReference type="AlphaFoldDB" id="A0AAD7UPQ9"/>
<comment type="caution">
    <text evidence="3">The sequence shown here is derived from an EMBL/GenBank/DDBJ whole genome shotgun (WGS) entry which is preliminary data.</text>
</comment>
<sequence>MVVELHGSMGSRSPLINWFLEERSIPYEMKPPRPSNHPFGQVPFLVDGDVEVFESGAILLYLADKYDTACDTPEKRALVTKWVVWANASLDPICFAENERGQVIGTRLDQPGRAISVLEDMLATKDYLVGDQLSASYLNYVPVFFAQVDLSETPAMHLAKPTQMLLPPL</sequence>
<keyword evidence="4" id="KW-1185">Reference proteome</keyword>
<evidence type="ECO:0000256" key="1">
    <source>
        <dbReference type="ARBA" id="ARBA00007409"/>
    </source>
</evidence>
<protein>
    <recommendedName>
        <fullName evidence="2">GST N-terminal domain-containing protein</fullName>
    </recommendedName>
</protein>
<accession>A0AAD7UPQ9</accession>
<dbReference type="InterPro" id="IPR040079">
    <property type="entry name" value="Glutathione_S-Trfase"/>
</dbReference>
<organism evidence="3 4">
    <name type="scientific">Chrysophaeum taylorii</name>
    <dbReference type="NCBI Taxonomy" id="2483200"/>
    <lineage>
        <taxon>Eukaryota</taxon>
        <taxon>Sar</taxon>
        <taxon>Stramenopiles</taxon>
        <taxon>Ochrophyta</taxon>
        <taxon>Pelagophyceae</taxon>
        <taxon>Pelagomonadales</taxon>
        <taxon>Pelagomonadaceae</taxon>
        <taxon>Chrysophaeum</taxon>
    </lineage>
</organism>
<gene>
    <name evidence="3" type="ORF">CTAYLR_002285</name>
</gene>
<dbReference type="CDD" id="cd03046">
    <property type="entry name" value="GST_N_GTT1_like"/>
    <property type="match status" value="1"/>
</dbReference>
<evidence type="ECO:0000313" key="3">
    <source>
        <dbReference type="EMBL" id="KAJ8613420.1"/>
    </source>
</evidence>
<dbReference type="InterPro" id="IPR004045">
    <property type="entry name" value="Glutathione_S-Trfase_N"/>
</dbReference>
<evidence type="ECO:0000259" key="2">
    <source>
        <dbReference type="PROSITE" id="PS50404"/>
    </source>
</evidence>
<name>A0AAD7UPQ9_9STRA</name>
<dbReference type="Proteomes" id="UP001230188">
    <property type="component" value="Unassembled WGS sequence"/>
</dbReference>
<dbReference type="SUPFAM" id="SSF47616">
    <property type="entry name" value="GST C-terminal domain-like"/>
    <property type="match status" value="1"/>
</dbReference>
<dbReference type="Gene3D" id="3.40.30.10">
    <property type="entry name" value="Glutaredoxin"/>
    <property type="match status" value="1"/>
</dbReference>
<proteinExistence type="inferred from homology"/>